<sequence length="162" mass="17555">MTKIGESVLQSEFVQRLSESEFNVEEDKVAESEFNLKEDKVANRNRPLKDASGVVTISEDGNLVVLNGQKEVLWSSNVSNPVTNASAQVLGSGNLVLNNNTGGSIWESFGQPTDTLMRRMRLSTDTKTGKKIQLTSWTSNSDPSIGSFSAGISSLTVLCLKL</sequence>
<evidence type="ECO:0000313" key="6">
    <source>
        <dbReference type="Proteomes" id="UP001168877"/>
    </source>
</evidence>
<dbReference type="PANTHER" id="PTHR32444:SF198">
    <property type="entry name" value="BULB-TYPE LECTIN DOMAIN-CONTAINING PROTEIN"/>
    <property type="match status" value="1"/>
</dbReference>
<dbReference type="AlphaFoldDB" id="A0AA39V8H0"/>
<keyword evidence="6" id="KW-1185">Reference proteome</keyword>
<evidence type="ECO:0000256" key="2">
    <source>
        <dbReference type="ARBA" id="ARBA00023157"/>
    </source>
</evidence>
<dbReference type="SUPFAM" id="SSF51110">
    <property type="entry name" value="alpha-D-mannose-specific plant lectins"/>
    <property type="match status" value="1"/>
</dbReference>
<reference evidence="5" key="2">
    <citation type="submission" date="2023-06" db="EMBL/GenBank/DDBJ databases">
        <authorList>
            <person name="Swenson N.G."/>
            <person name="Wegrzyn J.L."/>
            <person name="Mcevoy S.L."/>
        </authorList>
    </citation>
    <scope>NUCLEOTIDE SEQUENCE</scope>
    <source>
        <strain evidence="5">NS2018</strain>
        <tissue evidence="5">Leaf</tissue>
    </source>
</reference>
<dbReference type="Proteomes" id="UP001168877">
    <property type="component" value="Unassembled WGS sequence"/>
</dbReference>
<name>A0AA39V8H0_ACESA</name>
<feature type="domain" description="Bulb-type lectin" evidence="4">
    <location>
        <begin position="1"/>
        <end position="110"/>
    </location>
</feature>
<keyword evidence="2" id="KW-1015">Disulfide bond</keyword>
<dbReference type="EMBL" id="JAUESC010000385">
    <property type="protein sequence ID" value="KAK0579009.1"/>
    <property type="molecule type" value="Genomic_DNA"/>
</dbReference>
<dbReference type="PANTHER" id="PTHR32444">
    <property type="entry name" value="BULB-TYPE LECTIN DOMAIN-CONTAINING PROTEIN"/>
    <property type="match status" value="1"/>
</dbReference>
<gene>
    <name evidence="5" type="ORF">LWI29_019646</name>
</gene>
<dbReference type="SMART" id="SM00108">
    <property type="entry name" value="B_lectin"/>
    <property type="match status" value="1"/>
</dbReference>
<dbReference type="InterPro" id="IPR036426">
    <property type="entry name" value="Bulb-type_lectin_dom_sf"/>
</dbReference>
<evidence type="ECO:0000256" key="1">
    <source>
        <dbReference type="ARBA" id="ARBA00022729"/>
    </source>
</evidence>
<evidence type="ECO:0000313" key="5">
    <source>
        <dbReference type="EMBL" id="KAK0579009.1"/>
    </source>
</evidence>
<evidence type="ECO:0000259" key="4">
    <source>
        <dbReference type="PROSITE" id="PS50927"/>
    </source>
</evidence>
<keyword evidence="3" id="KW-0325">Glycoprotein</keyword>
<accession>A0AA39V8H0</accession>
<reference evidence="5" key="1">
    <citation type="journal article" date="2022" name="Plant J.">
        <title>Strategies of tolerance reflected in two North American maple genomes.</title>
        <authorList>
            <person name="McEvoy S.L."/>
            <person name="Sezen U.U."/>
            <person name="Trouern-Trend A."/>
            <person name="McMahon S.M."/>
            <person name="Schaberg P.G."/>
            <person name="Yang J."/>
            <person name="Wegrzyn J.L."/>
            <person name="Swenson N.G."/>
        </authorList>
    </citation>
    <scope>NUCLEOTIDE SEQUENCE</scope>
    <source>
        <strain evidence="5">NS2018</strain>
    </source>
</reference>
<dbReference type="PROSITE" id="PS50927">
    <property type="entry name" value="BULB_LECTIN"/>
    <property type="match status" value="1"/>
</dbReference>
<comment type="caution">
    <text evidence="5">The sequence shown here is derived from an EMBL/GenBank/DDBJ whole genome shotgun (WGS) entry which is preliminary data.</text>
</comment>
<dbReference type="Gene3D" id="2.90.10.10">
    <property type="entry name" value="Bulb-type lectin domain"/>
    <property type="match status" value="1"/>
</dbReference>
<dbReference type="InterPro" id="IPR001480">
    <property type="entry name" value="Bulb-type_lectin_dom"/>
</dbReference>
<keyword evidence="1" id="KW-0732">Signal</keyword>
<dbReference type="Pfam" id="PF01453">
    <property type="entry name" value="B_lectin"/>
    <property type="match status" value="1"/>
</dbReference>
<protein>
    <recommendedName>
        <fullName evidence="4">Bulb-type lectin domain-containing protein</fullName>
    </recommendedName>
</protein>
<organism evidence="5 6">
    <name type="scientific">Acer saccharum</name>
    <name type="common">Sugar maple</name>
    <dbReference type="NCBI Taxonomy" id="4024"/>
    <lineage>
        <taxon>Eukaryota</taxon>
        <taxon>Viridiplantae</taxon>
        <taxon>Streptophyta</taxon>
        <taxon>Embryophyta</taxon>
        <taxon>Tracheophyta</taxon>
        <taxon>Spermatophyta</taxon>
        <taxon>Magnoliopsida</taxon>
        <taxon>eudicotyledons</taxon>
        <taxon>Gunneridae</taxon>
        <taxon>Pentapetalae</taxon>
        <taxon>rosids</taxon>
        <taxon>malvids</taxon>
        <taxon>Sapindales</taxon>
        <taxon>Sapindaceae</taxon>
        <taxon>Hippocastanoideae</taxon>
        <taxon>Acereae</taxon>
        <taxon>Acer</taxon>
    </lineage>
</organism>
<proteinExistence type="predicted"/>
<evidence type="ECO:0000256" key="3">
    <source>
        <dbReference type="ARBA" id="ARBA00023180"/>
    </source>
</evidence>